<evidence type="ECO:0000256" key="1">
    <source>
        <dbReference type="ARBA" id="ARBA00004141"/>
    </source>
</evidence>
<dbReference type="Gene3D" id="1.20.1640.10">
    <property type="entry name" value="Multidrug efflux transporter AcrB transmembrane domain"/>
    <property type="match status" value="1"/>
</dbReference>
<feature type="transmembrane region" description="Helical" evidence="8">
    <location>
        <begin position="1191"/>
        <end position="1213"/>
    </location>
</feature>
<keyword evidence="4 8" id="KW-0472">Membrane</keyword>
<dbReference type="InterPro" id="IPR052081">
    <property type="entry name" value="Dispatched_Hh_regulator"/>
</dbReference>
<organism evidence="10 11">
    <name type="scientific">Etheostoma spectabile</name>
    <name type="common">orangethroat darter</name>
    <dbReference type="NCBI Taxonomy" id="54343"/>
    <lineage>
        <taxon>Eukaryota</taxon>
        <taxon>Metazoa</taxon>
        <taxon>Chordata</taxon>
        <taxon>Craniata</taxon>
        <taxon>Vertebrata</taxon>
        <taxon>Euteleostomi</taxon>
        <taxon>Actinopterygii</taxon>
        <taxon>Neopterygii</taxon>
        <taxon>Teleostei</taxon>
        <taxon>Neoteleostei</taxon>
        <taxon>Acanthomorphata</taxon>
        <taxon>Eupercaria</taxon>
        <taxon>Perciformes</taxon>
        <taxon>Percoidei</taxon>
        <taxon>Percidae</taxon>
        <taxon>Etheostomatinae</taxon>
        <taxon>Etheostoma</taxon>
    </lineage>
</organism>
<feature type="region of interest" description="Disordered" evidence="7">
    <location>
        <begin position="81"/>
        <end position="113"/>
    </location>
</feature>
<feature type="transmembrane region" description="Helical" evidence="8">
    <location>
        <begin position="274"/>
        <end position="296"/>
    </location>
</feature>
<dbReference type="EMBL" id="VOFY01000020">
    <property type="protein sequence ID" value="KAA8582170.1"/>
    <property type="molecule type" value="Genomic_DNA"/>
</dbReference>
<dbReference type="InterPro" id="IPR000731">
    <property type="entry name" value="SSD"/>
</dbReference>
<feature type="transmembrane region" description="Helical" evidence="8">
    <location>
        <begin position="650"/>
        <end position="676"/>
    </location>
</feature>
<comment type="subcellular location">
    <subcellularLocation>
        <location evidence="1">Membrane</location>
        <topology evidence="1">Multi-pass membrane protein</topology>
    </subcellularLocation>
</comment>
<evidence type="ECO:0000256" key="2">
    <source>
        <dbReference type="ARBA" id="ARBA00022692"/>
    </source>
</evidence>
<feature type="domain" description="SSD" evidence="9">
    <location>
        <begin position="612"/>
        <end position="750"/>
    </location>
</feature>
<feature type="region of interest" description="Disordered" evidence="7">
    <location>
        <begin position="1455"/>
        <end position="1482"/>
    </location>
</feature>
<feature type="transmembrane region" description="Helical" evidence="8">
    <location>
        <begin position="1093"/>
        <end position="1112"/>
    </location>
</feature>
<dbReference type="Pfam" id="PF12349">
    <property type="entry name" value="Sterol-sensing"/>
    <property type="match status" value="1"/>
</dbReference>
<accession>A0A5J5CP32</accession>
<dbReference type="PANTHER" id="PTHR45951">
    <property type="entry name" value="PROTEIN DISPATCHED-RELATED"/>
    <property type="match status" value="1"/>
</dbReference>
<dbReference type="GO" id="GO:0007224">
    <property type="term" value="P:smoothened signaling pathway"/>
    <property type="evidence" value="ECO:0007669"/>
    <property type="project" value="TreeGrafter"/>
</dbReference>
<evidence type="ECO:0000256" key="6">
    <source>
        <dbReference type="ARBA" id="ARBA00038046"/>
    </source>
</evidence>
<evidence type="ECO:0000259" key="9">
    <source>
        <dbReference type="PROSITE" id="PS50156"/>
    </source>
</evidence>
<evidence type="ECO:0000256" key="4">
    <source>
        <dbReference type="ARBA" id="ARBA00023136"/>
    </source>
</evidence>
<keyword evidence="3 8" id="KW-1133">Transmembrane helix</keyword>
<feature type="transmembrane region" description="Helical" evidence="8">
    <location>
        <begin position="1147"/>
        <end position="1171"/>
    </location>
</feature>
<evidence type="ECO:0000256" key="3">
    <source>
        <dbReference type="ARBA" id="ARBA00022989"/>
    </source>
</evidence>
<evidence type="ECO:0000313" key="10">
    <source>
        <dbReference type="EMBL" id="KAA8582170.1"/>
    </source>
</evidence>
<dbReference type="FunFam" id="1.20.1640.10:FF:000011">
    <property type="entry name" value="Dispatched RND transporter family member 1"/>
    <property type="match status" value="1"/>
</dbReference>
<reference evidence="10 11" key="1">
    <citation type="submission" date="2019-08" db="EMBL/GenBank/DDBJ databases">
        <title>A chromosome-level genome assembly, high-density linkage maps, and genome scans reveal the genomic architecture of hybrid incompatibilities underlying speciation via character displacement in darters (Percidae: Etheostominae).</title>
        <authorList>
            <person name="Moran R.L."/>
            <person name="Catchen J.M."/>
            <person name="Fuller R.C."/>
        </authorList>
    </citation>
    <scope>NUCLEOTIDE SEQUENCE [LARGE SCALE GENOMIC DNA]</scope>
    <source>
        <strain evidence="10">EspeVRDwgs_2016</strain>
        <tissue evidence="10">Muscle</tissue>
    </source>
</reference>
<sequence>MRFSGAMRDLIPQIVIQNRVKRLIMLERMSTVPGRSDQPLVFTSPGTPSRGVSCPLVTLHPLNNFAGELDLMLSLNPRHRGRLDSDQAASSTSSPRLRQSGRSSGQINPNSPSAAVYGIRREMEACSIIGESTDAIVMDESPTDEMEIQEAYQSEIPAVSLCPPDSECSAEAQLTVIQSEGELCDSCSSLGRPSSSCQLYHQVPQGLQAGAYDSPQSQKCPHCSHYGPIKPKTCRDCHSNTTGPHAKGCVAVKGGHTRSSAHQTSRHGDVIVDYPLAVLVCCAVLLLGCSLAGLFIGPLPDFSDPLLGFEPRGTYIGDRQSSLSVLQENTGPGRKLSPLPQQLSKSFGGAVSGDGSGSQDTSKLRIKRMLARDSSPDTFLCDAPGERSAQLVFRSENSASLWSLKAVHAMCEMEQSRIRSQAQFQDLCQQHVRGEAEGTSRGGCCPSWSLGNYLAVLTNASCCLSLTSHQVSESLKLLRKCAPYYHEGHLVEACVKKPKHGGCSSVPSRCKQSPVVFQILHFLVDKDFLGPQTVQYQIPTLKYSLLFLPIDKGEHMMEMYMNSLEGRDLTFNNTTITGMDFGIKQRLFKYYLARDSIYPVLAVVSLLFTMALYLHSLFIVALSVIAITGSLLTSYFIYKVAFHLTFFPLVNLSAALILLGSCSNQVFIFADFWNLQLSQNPSASLEKRVNRALQEVGYLILASGLTSSAAFFSGYFSSITAIRCFSVYLGTASFISSILALVWLPCSFILRERYTEASCASEAVQGWKPCCSKNAGGFWDTSSRKRCLFTLGQKLRELKRGLSDTSNLLFLKILPCGVVKFRYIWVCWFAVLAGGGIYMSCVDPGMKLPTLDSRIAQLFRSSHPFERYDAEYCHMFMFERQRNGEDKPVTMRLVWGVKPTDNGDHFNPKSNGSLVLDPGFNMSRPDAQVWLRDLCGRVQNQSFYSPPSPEDKEDMTENICLVEQLIQWVSVRRCSEIDDSLHFCCNDIPFPYTPSIFENCLSMMLVERYAEGHLAHSGGLYFQPDGRVAALVLAFKTTYLHSFNYSRANLFYREILTWFNREISGAPQGLENGWFVSHLSLFDLQQALSSETLVVAGFSIAHTFALLLLTTWNIPLSIYGTVAVGGSVFVTIGLLVLLEWQLSGIEALFISSAAGLSVDFIANYCISYSLAPHSDKIGKVAHSTKRMGCPVAIVSGAFFSMGIIMLPATVLLFRKLGIFLFLVKCVACGFATFFFQSLCCFFGPHKNCGKITLPCVSDRNDGVLPSCSAAEPDSSAANGAFSRSRVRRSYDKEVGGYLYPDQQRQQRQKPTGAGGGGGRGPEQYELQPLAYRLSDSFENSTCTSKLSNRPSVLSDEIEYSRKDMSRNSMDGDSAEMCIHQHTTCQPPPALQTSSPYKENTLRPVGVSQENIAKDKLLCKTCRGQSGGVKHWSNTSFSSSSSMEDTIISHTLETTDQPSLCKADQTTEESLHHHHHSNTGHLSSQSQSFCECLEGSNETCLSDIEQGPSNMQQNGEELQLQPGHLNGKRDTLRLSLKETVYETSNKGRTSQSEEVVILPNSKPDLPDVWIKRDGQREDTC</sequence>
<name>A0A5J5CP32_9PERO</name>
<dbReference type="GO" id="GO:0016020">
    <property type="term" value="C:membrane"/>
    <property type="evidence" value="ECO:0007669"/>
    <property type="project" value="UniProtKB-SubCell"/>
</dbReference>
<evidence type="ECO:0000256" key="8">
    <source>
        <dbReference type="SAM" id="Phobius"/>
    </source>
</evidence>
<keyword evidence="2 8" id="KW-0812">Transmembrane</keyword>
<dbReference type="GO" id="GO:0022857">
    <property type="term" value="F:transmembrane transporter activity"/>
    <property type="evidence" value="ECO:0007669"/>
    <property type="project" value="TreeGrafter"/>
</dbReference>
<feature type="region of interest" description="Disordered" evidence="7">
    <location>
        <begin position="1297"/>
        <end position="1323"/>
    </location>
</feature>
<protein>
    <recommendedName>
        <fullName evidence="9">SSD domain-containing protein</fullName>
    </recommendedName>
</protein>
<keyword evidence="11" id="KW-1185">Reference proteome</keyword>
<keyword evidence="5" id="KW-0325">Glycoprotein</keyword>
<evidence type="ECO:0000256" key="7">
    <source>
        <dbReference type="SAM" id="MobiDB-lite"/>
    </source>
</evidence>
<dbReference type="PROSITE" id="PS50156">
    <property type="entry name" value="SSD"/>
    <property type="match status" value="1"/>
</dbReference>
<evidence type="ECO:0000256" key="5">
    <source>
        <dbReference type="ARBA" id="ARBA00023180"/>
    </source>
</evidence>
<comment type="caution">
    <text evidence="10">The sequence shown here is derived from an EMBL/GenBank/DDBJ whole genome shotgun (WGS) entry which is preliminary data.</text>
</comment>
<feature type="transmembrane region" description="Helical" evidence="8">
    <location>
        <begin position="596"/>
        <end position="613"/>
    </location>
</feature>
<comment type="similarity">
    <text evidence="6">Belongs to the dispatched family.</text>
</comment>
<dbReference type="SUPFAM" id="SSF82866">
    <property type="entry name" value="Multidrug efflux transporter AcrB transmembrane domain"/>
    <property type="match status" value="2"/>
</dbReference>
<feature type="transmembrane region" description="Helical" evidence="8">
    <location>
        <begin position="728"/>
        <end position="750"/>
    </location>
</feature>
<dbReference type="InterPro" id="IPR053958">
    <property type="entry name" value="HMGCR/SNAP/NPC1-like_SSD"/>
</dbReference>
<feature type="transmembrane region" description="Helical" evidence="8">
    <location>
        <begin position="619"/>
        <end position="638"/>
    </location>
</feature>
<feature type="transmembrane region" description="Helical" evidence="8">
    <location>
        <begin position="823"/>
        <end position="841"/>
    </location>
</feature>
<feature type="transmembrane region" description="Helical" evidence="8">
    <location>
        <begin position="1118"/>
        <end position="1140"/>
    </location>
</feature>
<gene>
    <name evidence="10" type="ORF">FQN60_008910</name>
</gene>
<proteinExistence type="inferred from homology"/>
<feature type="compositionally biased region" description="Polar residues" evidence="7">
    <location>
        <begin position="87"/>
        <end position="113"/>
    </location>
</feature>
<evidence type="ECO:0000313" key="11">
    <source>
        <dbReference type="Proteomes" id="UP000327493"/>
    </source>
</evidence>
<dbReference type="PANTHER" id="PTHR45951:SF2">
    <property type="entry name" value="PROTEIN DISPATCHED HOMOLOG 2"/>
    <property type="match status" value="1"/>
</dbReference>
<feature type="transmembrane region" description="Helical" evidence="8">
    <location>
        <begin position="696"/>
        <end position="716"/>
    </location>
</feature>
<dbReference type="Proteomes" id="UP000327493">
    <property type="component" value="Chromosome 20"/>
</dbReference>